<dbReference type="AlphaFoldDB" id="A0A6C2U1H8"/>
<feature type="region of interest" description="Disordered" evidence="8">
    <location>
        <begin position="536"/>
        <end position="577"/>
    </location>
</feature>
<evidence type="ECO:0000313" key="13">
    <source>
        <dbReference type="Proteomes" id="UP000366872"/>
    </source>
</evidence>
<reference evidence="12 13" key="1">
    <citation type="submission" date="2019-04" db="EMBL/GenBank/DDBJ databases">
        <authorList>
            <person name="Van Vliet M D."/>
        </authorList>
    </citation>
    <scope>NUCLEOTIDE SEQUENCE [LARGE SCALE GENOMIC DNA]</scope>
    <source>
        <strain evidence="12 13">F1</strain>
    </source>
</reference>
<dbReference type="EMBL" id="CAAHFG010000001">
    <property type="protein sequence ID" value="VGO13802.1"/>
    <property type="molecule type" value="Genomic_DNA"/>
</dbReference>
<feature type="short sequence motif" description="Q motif" evidence="6">
    <location>
        <begin position="1"/>
        <end position="29"/>
    </location>
</feature>
<keyword evidence="4 7" id="KW-0067">ATP-binding</keyword>
<dbReference type="Pfam" id="PF03880">
    <property type="entry name" value="DbpA"/>
    <property type="match status" value="1"/>
</dbReference>
<protein>
    <submittedName>
        <fullName evidence="12">ATP-dependent RNA helicase CshA</fullName>
    </submittedName>
</protein>
<evidence type="ECO:0000256" key="2">
    <source>
        <dbReference type="ARBA" id="ARBA00022801"/>
    </source>
</evidence>
<dbReference type="InterPro" id="IPR012677">
    <property type="entry name" value="Nucleotide-bd_a/b_plait_sf"/>
</dbReference>
<dbReference type="CDD" id="cd18787">
    <property type="entry name" value="SF2_C_DEAD"/>
    <property type="match status" value="1"/>
</dbReference>
<sequence>MKFTELGLSPETLKSIEALGFETPTPIQEQAIPVLLEGTRDFVGLASTGTGKTAAFGLPLLERVDPDNGMPQGIILSPTRELCLQIADDLKKFARHRPGLQITAVYGGSNIATQIRDLKRGTQIIVATPGRLLDLIERRAAKLDQVSVVVLDEADEMLNMGFKDELDAILEKAPEDRVTWLFSATMAKGVARIAQNYQTDPVEVSVGGRNEAAANIEHFCFMVHEKDRYPAVKRILDYLPEIYGLIFCRTRAETQTVAEKLMADGYSAEALHGELSQAQRDTVMRKFRQKAVQVLVATDVAARGIDVNDITHVIHYKLSDEVAAYTHRSGRTARAGKSGVSIALINMHERRRIVELERRNNITIKLEKIPDARAICENQLLALIHRVVEVDVKEEEIADYLPPAYEALCHLDKKEIIKRFVAVEFNHFLDYYRNAEDLNAKSKPRRERQPGQQRSENSKRNHRMQAYDTKGFSINVGRVHGVNAGAIVRLVCENSGIKSNQIGAIDLGRDTSFFEVSKEAANTLRKGMQNLSLDGRPVSLRAAGGPGGGGQGGQGARSGGGGNRQGGGRPERRKKYD</sequence>
<feature type="compositionally biased region" description="Gly residues" evidence="8">
    <location>
        <begin position="544"/>
        <end position="568"/>
    </location>
</feature>
<dbReference type="CDD" id="cd00268">
    <property type="entry name" value="DEADc"/>
    <property type="match status" value="1"/>
</dbReference>
<dbReference type="GO" id="GO:0003724">
    <property type="term" value="F:RNA helicase activity"/>
    <property type="evidence" value="ECO:0007669"/>
    <property type="project" value="InterPro"/>
</dbReference>
<dbReference type="InterPro" id="IPR050079">
    <property type="entry name" value="DEAD_box_RNA_helicase"/>
</dbReference>
<dbReference type="PROSITE" id="PS51195">
    <property type="entry name" value="Q_MOTIF"/>
    <property type="match status" value="1"/>
</dbReference>
<evidence type="ECO:0000256" key="8">
    <source>
        <dbReference type="SAM" id="MobiDB-lite"/>
    </source>
</evidence>
<dbReference type="GO" id="GO:0005524">
    <property type="term" value="F:ATP binding"/>
    <property type="evidence" value="ECO:0007669"/>
    <property type="project" value="UniProtKB-KW"/>
</dbReference>
<dbReference type="InterPro" id="IPR011545">
    <property type="entry name" value="DEAD/DEAH_box_helicase_dom"/>
</dbReference>
<feature type="region of interest" description="Disordered" evidence="8">
    <location>
        <begin position="440"/>
        <end position="467"/>
    </location>
</feature>
<evidence type="ECO:0000256" key="5">
    <source>
        <dbReference type="ARBA" id="ARBA00038437"/>
    </source>
</evidence>
<dbReference type="InterPro" id="IPR005580">
    <property type="entry name" value="DbpA/CsdA_RNA-bd_dom"/>
</dbReference>
<evidence type="ECO:0000256" key="6">
    <source>
        <dbReference type="PROSITE-ProRule" id="PRU00552"/>
    </source>
</evidence>
<evidence type="ECO:0000259" key="9">
    <source>
        <dbReference type="PROSITE" id="PS51192"/>
    </source>
</evidence>
<dbReference type="GO" id="GO:0003676">
    <property type="term" value="F:nucleic acid binding"/>
    <property type="evidence" value="ECO:0007669"/>
    <property type="project" value="InterPro"/>
</dbReference>
<dbReference type="Pfam" id="PF00271">
    <property type="entry name" value="Helicase_C"/>
    <property type="match status" value="1"/>
</dbReference>
<comment type="similarity">
    <text evidence="5 7">Belongs to the DEAD box helicase family.</text>
</comment>
<dbReference type="SUPFAM" id="SSF52540">
    <property type="entry name" value="P-loop containing nucleoside triphosphate hydrolases"/>
    <property type="match status" value="1"/>
</dbReference>
<dbReference type="InterPro" id="IPR044742">
    <property type="entry name" value="DEAD/DEAH_RhlB"/>
</dbReference>
<dbReference type="PANTHER" id="PTHR47959">
    <property type="entry name" value="ATP-DEPENDENT RNA HELICASE RHLE-RELATED"/>
    <property type="match status" value="1"/>
</dbReference>
<dbReference type="CDD" id="cd12252">
    <property type="entry name" value="RRM_DbpA"/>
    <property type="match status" value="1"/>
</dbReference>
<evidence type="ECO:0000313" key="12">
    <source>
        <dbReference type="EMBL" id="VGO13802.1"/>
    </source>
</evidence>
<feature type="domain" description="Helicase C-terminal" evidence="10">
    <location>
        <begin position="234"/>
        <end position="377"/>
    </location>
</feature>
<organism evidence="12 13">
    <name type="scientific">Pontiella desulfatans</name>
    <dbReference type="NCBI Taxonomy" id="2750659"/>
    <lineage>
        <taxon>Bacteria</taxon>
        <taxon>Pseudomonadati</taxon>
        <taxon>Kiritimatiellota</taxon>
        <taxon>Kiritimatiellia</taxon>
        <taxon>Kiritimatiellales</taxon>
        <taxon>Pontiellaceae</taxon>
        <taxon>Pontiella</taxon>
    </lineage>
</organism>
<dbReference type="SMART" id="SM00487">
    <property type="entry name" value="DEXDc"/>
    <property type="match status" value="1"/>
</dbReference>
<proteinExistence type="inferred from homology"/>
<dbReference type="GO" id="GO:0005829">
    <property type="term" value="C:cytosol"/>
    <property type="evidence" value="ECO:0007669"/>
    <property type="project" value="TreeGrafter"/>
</dbReference>
<dbReference type="PROSITE" id="PS00039">
    <property type="entry name" value="DEAD_ATP_HELICASE"/>
    <property type="match status" value="1"/>
</dbReference>
<dbReference type="Proteomes" id="UP000366872">
    <property type="component" value="Unassembled WGS sequence"/>
</dbReference>
<dbReference type="SMART" id="SM00490">
    <property type="entry name" value="HELICc"/>
    <property type="match status" value="1"/>
</dbReference>
<evidence type="ECO:0000259" key="11">
    <source>
        <dbReference type="PROSITE" id="PS51195"/>
    </source>
</evidence>
<keyword evidence="2 7" id="KW-0378">Hydrolase</keyword>
<dbReference type="PROSITE" id="PS51194">
    <property type="entry name" value="HELICASE_CTER"/>
    <property type="match status" value="1"/>
</dbReference>
<dbReference type="RefSeq" id="WP_136079344.1">
    <property type="nucleotide sequence ID" value="NZ_CAAHFG010000001.1"/>
</dbReference>
<evidence type="ECO:0000256" key="1">
    <source>
        <dbReference type="ARBA" id="ARBA00022741"/>
    </source>
</evidence>
<keyword evidence="3 7" id="KW-0347">Helicase</keyword>
<name>A0A6C2U1H8_PONDE</name>
<evidence type="ECO:0000256" key="4">
    <source>
        <dbReference type="ARBA" id="ARBA00022840"/>
    </source>
</evidence>
<dbReference type="InterPro" id="IPR001650">
    <property type="entry name" value="Helicase_C-like"/>
</dbReference>
<evidence type="ECO:0000256" key="3">
    <source>
        <dbReference type="ARBA" id="ARBA00022806"/>
    </source>
</evidence>
<evidence type="ECO:0000259" key="10">
    <source>
        <dbReference type="PROSITE" id="PS51194"/>
    </source>
</evidence>
<dbReference type="PANTHER" id="PTHR47959:SF13">
    <property type="entry name" value="ATP-DEPENDENT RNA HELICASE RHLE"/>
    <property type="match status" value="1"/>
</dbReference>
<accession>A0A6C2U1H8</accession>
<dbReference type="InterPro" id="IPR014001">
    <property type="entry name" value="Helicase_ATP-bd"/>
</dbReference>
<dbReference type="GO" id="GO:0016787">
    <property type="term" value="F:hydrolase activity"/>
    <property type="evidence" value="ECO:0007669"/>
    <property type="project" value="UniProtKB-KW"/>
</dbReference>
<gene>
    <name evidence="12" type="primary">cshA_1</name>
    <name evidence="12" type="ORF">PDESU_02359</name>
</gene>
<keyword evidence="13" id="KW-1185">Reference proteome</keyword>
<dbReference type="Pfam" id="PF00270">
    <property type="entry name" value="DEAD"/>
    <property type="match status" value="1"/>
</dbReference>
<feature type="domain" description="DEAD-box RNA helicase Q" evidence="11">
    <location>
        <begin position="1"/>
        <end position="29"/>
    </location>
</feature>
<evidence type="ECO:0000256" key="7">
    <source>
        <dbReference type="RuleBase" id="RU000492"/>
    </source>
</evidence>
<dbReference type="InterPro" id="IPR027417">
    <property type="entry name" value="P-loop_NTPase"/>
</dbReference>
<keyword evidence="1 7" id="KW-0547">Nucleotide-binding</keyword>
<dbReference type="Gene3D" id="3.30.70.330">
    <property type="match status" value="1"/>
</dbReference>
<dbReference type="InterPro" id="IPR014014">
    <property type="entry name" value="RNA_helicase_DEAD_Q_motif"/>
</dbReference>
<dbReference type="InterPro" id="IPR000629">
    <property type="entry name" value="RNA-helicase_DEAD-box_CS"/>
</dbReference>
<dbReference type="PROSITE" id="PS51192">
    <property type="entry name" value="HELICASE_ATP_BIND_1"/>
    <property type="match status" value="1"/>
</dbReference>
<dbReference type="Gene3D" id="3.40.50.300">
    <property type="entry name" value="P-loop containing nucleotide triphosphate hydrolases"/>
    <property type="match status" value="2"/>
</dbReference>
<feature type="domain" description="Helicase ATP-binding" evidence="9">
    <location>
        <begin position="33"/>
        <end position="204"/>
    </location>
</feature>